<dbReference type="RefSeq" id="WP_141982388.1">
    <property type="nucleotide sequence ID" value="NZ_VFPP01000001.1"/>
</dbReference>
<gene>
    <name evidence="1" type="ORF">FHX81_6602</name>
</gene>
<sequence length="101" mass="10512">MSGFETRADAVEAHGKLLSDQLAADLQEAVSASHTKLGADVMGLICQVYTFVFDDELQQAQDLVAKLPGAVETTGVALKATAATYRDVDGGNATGFEGIHA</sequence>
<name>A0A543JMT8_9PSEU</name>
<keyword evidence="2" id="KW-1185">Reference proteome</keyword>
<reference evidence="1 2" key="1">
    <citation type="submission" date="2019-06" db="EMBL/GenBank/DDBJ databases">
        <title>Sequencing the genomes of 1000 actinobacteria strains.</title>
        <authorList>
            <person name="Klenk H.-P."/>
        </authorList>
    </citation>
    <scope>NUCLEOTIDE SEQUENCE [LARGE SCALE GENOMIC DNA]</scope>
    <source>
        <strain evidence="1 2">DSM 45456</strain>
    </source>
</reference>
<protein>
    <recommendedName>
        <fullName evidence="3">Excreted virulence factor EspC (Type VII ESX diderm)</fullName>
    </recommendedName>
</protein>
<comment type="caution">
    <text evidence="1">The sequence shown here is derived from an EMBL/GenBank/DDBJ whole genome shotgun (WGS) entry which is preliminary data.</text>
</comment>
<evidence type="ECO:0000313" key="1">
    <source>
        <dbReference type="EMBL" id="TQM84162.1"/>
    </source>
</evidence>
<dbReference type="AlphaFoldDB" id="A0A543JMT8"/>
<evidence type="ECO:0000313" key="2">
    <source>
        <dbReference type="Proteomes" id="UP000316628"/>
    </source>
</evidence>
<accession>A0A543JMT8</accession>
<dbReference type="OrthoDB" id="3690102at2"/>
<dbReference type="EMBL" id="VFPP01000001">
    <property type="protein sequence ID" value="TQM84162.1"/>
    <property type="molecule type" value="Genomic_DNA"/>
</dbReference>
<organism evidence="1 2">
    <name type="scientific">Saccharothrix saharensis</name>
    <dbReference type="NCBI Taxonomy" id="571190"/>
    <lineage>
        <taxon>Bacteria</taxon>
        <taxon>Bacillati</taxon>
        <taxon>Actinomycetota</taxon>
        <taxon>Actinomycetes</taxon>
        <taxon>Pseudonocardiales</taxon>
        <taxon>Pseudonocardiaceae</taxon>
        <taxon>Saccharothrix</taxon>
    </lineage>
</organism>
<dbReference type="Proteomes" id="UP000316628">
    <property type="component" value="Unassembled WGS sequence"/>
</dbReference>
<proteinExistence type="predicted"/>
<evidence type="ECO:0008006" key="3">
    <source>
        <dbReference type="Google" id="ProtNLM"/>
    </source>
</evidence>